<sequence>MIYKILSESNDPDFNEALSIYHEAFPPEEQQSTESLLGRIVSPQGQFIVAKENGNVLAMAILWNLSNSTFTLLEYFAVRQSYQGSGLGTNFLKHLVEIVGVQKQALVAELENPLLGSNTTQRQQRMKFYIRNKFKQIQGLKSYVPSLNGTETTEVILMVNTPQKIESYKHQEITQMILSIFTELYRVPESDLLLQQILSEIPEQCSID</sequence>
<reference evidence="2 3" key="1">
    <citation type="submission" date="2018-07" db="EMBL/GenBank/DDBJ databases">
        <title>Draft genome sequence of Ancylomarina sp. M1P.</title>
        <authorList>
            <person name="Yadav S."/>
            <person name="Villanueva L."/>
            <person name="Damste J.S.S."/>
        </authorList>
    </citation>
    <scope>NUCLEOTIDE SEQUENCE [LARGE SCALE GENOMIC DNA]</scope>
    <source>
        <strain evidence="2 3">M1P</strain>
    </source>
</reference>
<gene>
    <name evidence="2" type="ORF">DWB61_01605</name>
</gene>
<protein>
    <submittedName>
        <fullName evidence="2">GNAT family N-acetyltransferase</fullName>
    </submittedName>
</protein>
<evidence type="ECO:0000313" key="2">
    <source>
        <dbReference type="EMBL" id="RRG24736.1"/>
    </source>
</evidence>
<proteinExistence type="predicted"/>
<dbReference type="InterPro" id="IPR000182">
    <property type="entry name" value="GNAT_dom"/>
</dbReference>
<dbReference type="Gene3D" id="3.40.630.30">
    <property type="match status" value="1"/>
</dbReference>
<feature type="domain" description="N-acetyltransferase" evidence="1">
    <location>
        <begin position="1"/>
        <end position="163"/>
    </location>
</feature>
<evidence type="ECO:0000259" key="1">
    <source>
        <dbReference type="PROSITE" id="PS51186"/>
    </source>
</evidence>
<dbReference type="SUPFAM" id="SSF55729">
    <property type="entry name" value="Acyl-CoA N-acyltransferases (Nat)"/>
    <property type="match status" value="1"/>
</dbReference>
<evidence type="ECO:0000313" key="3">
    <source>
        <dbReference type="Proteomes" id="UP000285794"/>
    </source>
</evidence>
<keyword evidence="3" id="KW-1185">Reference proteome</keyword>
<name>A0A425Y8C4_9BACT</name>
<dbReference type="OrthoDB" id="9127144at2"/>
<dbReference type="EMBL" id="QQWG01000001">
    <property type="protein sequence ID" value="RRG24736.1"/>
    <property type="molecule type" value="Genomic_DNA"/>
</dbReference>
<organism evidence="2 3">
    <name type="scientific">Ancylomarina euxinus</name>
    <dbReference type="NCBI Taxonomy" id="2283627"/>
    <lineage>
        <taxon>Bacteria</taxon>
        <taxon>Pseudomonadati</taxon>
        <taxon>Bacteroidota</taxon>
        <taxon>Bacteroidia</taxon>
        <taxon>Marinilabiliales</taxon>
        <taxon>Marinifilaceae</taxon>
        <taxon>Ancylomarina</taxon>
    </lineage>
</organism>
<dbReference type="Pfam" id="PF00583">
    <property type="entry name" value="Acetyltransf_1"/>
    <property type="match status" value="1"/>
</dbReference>
<dbReference type="AlphaFoldDB" id="A0A425Y8C4"/>
<dbReference type="PROSITE" id="PS51186">
    <property type="entry name" value="GNAT"/>
    <property type="match status" value="1"/>
</dbReference>
<dbReference type="InterPro" id="IPR016181">
    <property type="entry name" value="Acyl_CoA_acyltransferase"/>
</dbReference>
<dbReference type="CDD" id="cd04301">
    <property type="entry name" value="NAT_SF"/>
    <property type="match status" value="1"/>
</dbReference>
<dbReference type="RefSeq" id="WP_125029144.1">
    <property type="nucleotide sequence ID" value="NZ_JAPXVP010000001.1"/>
</dbReference>
<dbReference type="Proteomes" id="UP000285794">
    <property type="component" value="Unassembled WGS sequence"/>
</dbReference>
<dbReference type="GO" id="GO:0016747">
    <property type="term" value="F:acyltransferase activity, transferring groups other than amino-acyl groups"/>
    <property type="evidence" value="ECO:0007669"/>
    <property type="project" value="InterPro"/>
</dbReference>
<keyword evidence="2" id="KW-0808">Transferase</keyword>
<accession>A0A425Y8C4</accession>
<comment type="caution">
    <text evidence="2">The sequence shown here is derived from an EMBL/GenBank/DDBJ whole genome shotgun (WGS) entry which is preliminary data.</text>
</comment>